<name>A0A2T7PLS5_POMCA</name>
<feature type="region of interest" description="Disordered" evidence="1">
    <location>
        <begin position="1"/>
        <end position="39"/>
    </location>
</feature>
<evidence type="ECO:0000313" key="2">
    <source>
        <dbReference type="EMBL" id="PVD34354.1"/>
    </source>
</evidence>
<accession>A0A2T7PLS5</accession>
<dbReference type="EMBL" id="PZQS01000003">
    <property type="protein sequence ID" value="PVD34354.1"/>
    <property type="molecule type" value="Genomic_DNA"/>
</dbReference>
<dbReference type="AlphaFoldDB" id="A0A2T7PLS5"/>
<keyword evidence="3" id="KW-1185">Reference proteome</keyword>
<sequence length="313" mass="34864">MLSSDTGDVVGGSVREVRDPTQLQKTPHHTSPYLDTGRCSVPFSALPTDTLESILGQADLSELLSGRWQQGRDSNHTPCDGSVGTSSPRSFSDSSDAYCTSSPRPSSTQSRSPSWSPCLPAGSLGSSFGTYMTPSLEEGVTGRHLDPGGGYFLQQQQHHQQHHSMQPHHHQQPERLSHVAQLQPERHPADQPLLHQPQQTLQTLPSQPVQHQQRHQQKQQQQEHYKLSSQDANIPADLIFRGDFVTPTTAYFHELPQQPHQHLQQQHQGFAETHELLTFPQIFPSGESGQGYNNGDFGSWQSLQPDSFFPYMS</sequence>
<reference evidence="2 3" key="1">
    <citation type="submission" date="2018-04" db="EMBL/GenBank/DDBJ databases">
        <title>The genome of golden apple snail Pomacea canaliculata provides insight into stress tolerance and invasive adaptation.</title>
        <authorList>
            <person name="Liu C."/>
            <person name="Liu B."/>
            <person name="Ren Y."/>
            <person name="Zhang Y."/>
            <person name="Wang H."/>
            <person name="Li S."/>
            <person name="Jiang F."/>
            <person name="Yin L."/>
            <person name="Zhang G."/>
            <person name="Qian W."/>
            <person name="Fan W."/>
        </authorList>
    </citation>
    <scope>NUCLEOTIDE SEQUENCE [LARGE SCALE GENOMIC DNA]</scope>
    <source>
        <strain evidence="2">SZHN2017</strain>
        <tissue evidence="2">Muscle</tissue>
    </source>
</reference>
<feature type="region of interest" description="Disordered" evidence="1">
    <location>
        <begin position="68"/>
        <end position="118"/>
    </location>
</feature>
<feature type="region of interest" description="Disordered" evidence="1">
    <location>
        <begin position="134"/>
        <end position="176"/>
    </location>
</feature>
<proteinExistence type="predicted"/>
<evidence type="ECO:0000256" key="1">
    <source>
        <dbReference type="SAM" id="MobiDB-lite"/>
    </source>
</evidence>
<protein>
    <submittedName>
        <fullName evidence="2">Uncharacterized protein</fullName>
    </submittedName>
</protein>
<comment type="caution">
    <text evidence="2">The sequence shown here is derived from an EMBL/GenBank/DDBJ whole genome shotgun (WGS) entry which is preliminary data.</text>
</comment>
<feature type="region of interest" description="Disordered" evidence="1">
    <location>
        <begin position="203"/>
        <end position="228"/>
    </location>
</feature>
<feature type="compositionally biased region" description="Low complexity" evidence="1">
    <location>
        <begin position="86"/>
        <end position="117"/>
    </location>
</feature>
<dbReference type="OrthoDB" id="5981837at2759"/>
<dbReference type="Proteomes" id="UP000245119">
    <property type="component" value="Linkage Group LG3"/>
</dbReference>
<gene>
    <name evidence="2" type="ORF">C0Q70_05625</name>
</gene>
<evidence type="ECO:0000313" key="3">
    <source>
        <dbReference type="Proteomes" id="UP000245119"/>
    </source>
</evidence>
<organism evidence="2 3">
    <name type="scientific">Pomacea canaliculata</name>
    <name type="common">Golden apple snail</name>
    <dbReference type="NCBI Taxonomy" id="400727"/>
    <lineage>
        <taxon>Eukaryota</taxon>
        <taxon>Metazoa</taxon>
        <taxon>Spiralia</taxon>
        <taxon>Lophotrochozoa</taxon>
        <taxon>Mollusca</taxon>
        <taxon>Gastropoda</taxon>
        <taxon>Caenogastropoda</taxon>
        <taxon>Architaenioglossa</taxon>
        <taxon>Ampullarioidea</taxon>
        <taxon>Ampullariidae</taxon>
        <taxon>Pomacea</taxon>
    </lineage>
</organism>
<feature type="compositionally biased region" description="Basic residues" evidence="1">
    <location>
        <begin position="159"/>
        <end position="170"/>
    </location>
</feature>